<sequence length="139" mass="15163">MSEQSIDTMSREKLEATASDLGIKVSANMKDETLVAKIQEALGEAPPAATQHGPVNPAAPGEGEKSKRYRIIVATHDQDKQPVQVGVNGRPYVIQRGKEVIVPESVVEVLRNAVQHVYDPVTMEENQVMAYPFQILGEA</sequence>
<dbReference type="AlphaFoldDB" id="A0A4R8FZK5"/>
<dbReference type="EMBL" id="SOEC01000008">
    <property type="protein sequence ID" value="TDX29102.1"/>
    <property type="molecule type" value="Genomic_DNA"/>
</dbReference>
<evidence type="ECO:0000256" key="1">
    <source>
        <dbReference type="SAM" id="MobiDB-lite"/>
    </source>
</evidence>
<dbReference type="RefSeq" id="WP_134017945.1">
    <property type="nucleotide sequence ID" value="NZ_SOEC01000008.1"/>
</dbReference>
<comment type="caution">
    <text evidence="2">The sequence shown here is derived from an EMBL/GenBank/DDBJ whole genome shotgun (WGS) entry which is preliminary data.</text>
</comment>
<proteinExistence type="predicted"/>
<dbReference type="OrthoDB" id="6183510at2"/>
<evidence type="ECO:0000313" key="3">
    <source>
        <dbReference type="Proteomes" id="UP000294489"/>
    </source>
</evidence>
<gene>
    <name evidence="2" type="ORF">DFO67_108146</name>
</gene>
<dbReference type="Proteomes" id="UP000294489">
    <property type="component" value="Unassembled WGS sequence"/>
</dbReference>
<accession>A0A4R8FZK5</accession>
<reference evidence="2 3" key="1">
    <citation type="submission" date="2019-03" db="EMBL/GenBank/DDBJ databases">
        <title>Freshwater and sediment microbial communities from various areas in North America, analyzing microbe dynamics in response to fracking.</title>
        <authorList>
            <person name="Lamendella R."/>
        </authorList>
    </citation>
    <scope>NUCLEOTIDE SEQUENCE [LARGE SCALE GENOMIC DNA]</scope>
    <source>
        <strain evidence="2 3">6_TX</strain>
    </source>
</reference>
<feature type="region of interest" description="Disordered" evidence="1">
    <location>
        <begin position="45"/>
        <end position="65"/>
    </location>
</feature>
<organism evidence="2 3">
    <name type="scientific">Modicisalibacter xianhensis</name>
    <dbReference type="NCBI Taxonomy" id="442341"/>
    <lineage>
        <taxon>Bacteria</taxon>
        <taxon>Pseudomonadati</taxon>
        <taxon>Pseudomonadota</taxon>
        <taxon>Gammaproteobacteria</taxon>
        <taxon>Oceanospirillales</taxon>
        <taxon>Halomonadaceae</taxon>
        <taxon>Modicisalibacter</taxon>
    </lineage>
</organism>
<name>A0A4R8FZK5_9GAMM</name>
<protein>
    <submittedName>
        <fullName evidence="2">Uncharacterized protein</fullName>
    </submittedName>
</protein>
<evidence type="ECO:0000313" key="2">
    <source>
        <dbReference type="EMBL" id="TDX29102.1"/>
    </source>
</evidence>